<accession>A0ABQ8Z5Z4</accession>
<reference evidence="1" key="1">
    <citation type="submission" date="2022-08" db="EMBL/GenBank/DDBJ databases">
        <title>Novel sulfate-reducing endosymbionts in the free-living metamonad Anaeramoeba.</title>
        <authorList>
            <person name="Jerlstrom-Hultqvist J."/>
            <person name="Cepicka I."/>
            <person name="Gallot-Lavallee L."/>
            <person name="Salas-Leiva D."/>
            <person name="Curtis B.A."/>
            <person name="Zahonova K."/>
            <person name="Pipaliya S."/>
            <person name="Dacks J."/>
            <person name="Roger A.J."/>
        </authorList>
    </citation>
    <scope>NUCLEOTIDE SEQUENCE</scope>
    <source>
        <strain evidence="1">Schooner1</strain>
    </source>
</reference>
<dbReference type="Proteomes" id="UP001150062">
    <property type="component" value="Unassembled WGS sequence"/>
</dbReference>
<dbReference type="EMBL" id="JAOAOG010000047">
    <property type="protein sequence ID" value="KAJ6252308.1"/>
    <property type="molecule type" value="Genomic_DNA"/>
</dbReference>
<organism evidence="1 2">
    <name type="scientific">Anaeramoeba flamelloides</name>
    <dbReference type="NCBI Taxonomy" id="1746091"/>
    <lineage>
        <taxon>Eukaryota</taxon>
        <taxon>Metamonada</taxon>
        <taxon>Anaeramoebidae</taxon>
        <taxon>Anaeramoeba</taxon>
    </lineage>
</organism>
<gene>
    <name evidence="1" type="ORF">M0813_14459</name>
</gene>
<name>A0ABQ8Z5Z4_9EUKA</name>
<evidence type="ECO:0000313" key="2">
    <source>
        <dbReference type="Proteomes" id="UP001150062"/>
    </source>
</evidence>
<comment type="caution">
    <text evidence="1">The sequence shown here is derived from an EMBL/GenBank/DDBJ whole genome shotgun (WGS) entry which is preliminary data.</text>
</comment>
<sequence>MGVVVDKNHPIMKNVKTFDAGGDSWHIKARETERNSRIIAKYDDNEILIAEKQRKENMGRVVVLNINPISNKFYGSSGFWSPRTDGARIISNSIEYITNH</sequence>
<evidence type="ECO:0000313" key="1">
    <source>
        <dbReference type="EMBL" id="KAJ6252308.1"/>
    </source>
</evidence>
<keyword evidence="2" id="KW-1185">Reference proteome</keyword>
<protein>
    <submittedName>
        <fullName evidence="1">Uncharacterized protein</fullName>
    </submittedName>
</protein>
<proteinExistence type="predicted"/>